<keyword evidence="4" id="KW-1185">Reference proteome</keyword>
<dbReference type="InterPro" id="IPR037523">
    <property type="entry name" value="VOC_core"/>
</dbReference>
<dbReference type="PANTHER" id="PTHR21366">
    <property type="entry name" value="GLYOXALASE FAMILY PROTEIN"/>
    <property type="match status" value="1"/>
</dbReference>
<dbReference type="InterPro" id="IPR004360">
    <property type="entry name" value="Glyas_Fos-R_dOase_dom"/>
</dbReference>
<evidence type="ECO:0000313" key="4">
    <source>
        <dbReference type="Proteomes" id="UP000291591"/>
    </source>
</evidence>
<keyword evidence="1" id="KW-0479">Metal-binding</keyword>
<sequence>MTGPLRRSATMTIQTTGYAHVRITVRDIARSREFYDSVFGFPVAVELPADADEATREQMWFLFGGVIYQIPGGALFGLRPMAPESDTFDENRVGLDHLSFSVGTVADLEAASAHLDSLSIKHEGVKDIGMGHLLEFRDPDGIALELFAPAQ</sequence>
<protein>
    <submittedName>
        <fullName evidence="3">Catechol 2,3-dioxygenase-like lactoylglutathione lyase family enzyme</fullName>
    </submittedName>
</protein>
<reference evidence="3 4" key="1">
    <citation type="submission" date="2019-02" db="EMBL/GenBank/DDBJ databases">
        <title>Sequencing the genomes of 1000 actinobacteria strains.</title>
        <authorList>
            <person name="Klenk H.-P."/>
        </authorList>
    </citation>
    <scope>NUCLEOTIDE SEQUENCE [LARGE SCALE GENOMIC DNA]</scope>
    <source>
        <strain evidence="3 4">DSM 45779</strain>
    </source>
</reference>
<dbReference type="PROSITE" id="PS00934">
    <property type="entry name" value="GLYOXALASE_I_1"/>
    <property type="match status" value="1"/>
</dbReference>
<organism evidence="3 4">
    <name type="scientific">Pseudonocardia sediminis</name>
    <dbReference type="NCBI Taxonomy" id="1397368"/>
    <lineage>
        <taxon>Bacteria</taxon>
        <taxon>Bacillati</taxon>
        <taxon>Actinomycetota</taxon>
        <taxon>Actinomycetes</taxon>
        <taxon>Pseudonocardiales</taxon>
        <taxon>Pseudonocardiaceae</taxon>
        <taxon>Pseudonocardia</taxon>
    </lineage>
</organism>
<evidence type="ECO:0000259" key="2">
    <source>
        <dbReference type="PROSITE" id="PS51819"/>
    </source>
</evidence>
<dbReference type="Proteomes" id="UP000291591">
    <property type="component" value="Unassembled WGS sequence"/>
</dbReference>
<keyword evidence="3" id="KW-0560">Oxidoreductase</keyword>
<accession>A0A4Q7UU22</accession>
<proteinExistence type="predicted"/>
<dbReference type="GO" id="GO:0051213">
    <property type="term" value="F:dioxygenase activity"/>
    <property type="evidence" value="ECO:0007669"/>
    <property type="project" value="UniProtKB-KW"/>
</dbReference>
<dbReference type="AlphaFoldDB" id="A0A4Q7UU22"/>
<dbReference type="InterPro" id="IPR029068">
    <property type="entry name" value="Glyas_Bleomycin-R_OHBP_Dase"/>
</dbReference>
<name>A0A4Q7UU22_PSEST</name>
<feature type="domain" description="VOC" evidence="2">
    <location>
        <begin position="17"/>
        <end position="149"/>
    </location>
</feature>
<comment type="caution">
    <text evidence="3">The sequence shown here is derived from an EMBL/GenBank/DDBJ whole genome shotgun (WGS) entry which is preliminary data.</text>
</comment>
<keyword evidence="3" id="KW-0223">Dioxygenase</keyword>
<evidence type="ECO:0000256" key="1">
    <source>
        <dbReference type="ARBA" id="ARBA00022723"/>
    </source>
</evidence>
<dbReference type="InterPro" id="IPR018146">
    <property type="entry name" value="Glyoxalase_1_CS"/>
</dbReference>
<dbReference type="InterPro" id="IPR050383">
    <property type="entry name" value="GlyoxalaseI/FosfomycinResist"/>
</dbReference>
<dbReference type="PROSITE" id="PS51819">
    <property type="entry name" value="VOC"/>
    <property type="match status" value="1"/>
</dbReference>
<dbReference type="PANTHER" id="PTHR21366:SF14">
    <property type="entry name" value="GLYOXALASE DOMAIN-CONTAINING PROTEIN 5"/>
    <property type="match status" value="1"/>
</dbReference>
<dbReference type="Gene3D" id="3.10.180.10">
    <property type="entry name" value="2,3-Dihydroxybiphenyl 1,2-Dioxygenase, domain 1"/>
    <property type="match status" value="1"/>
</dbReference>
<evidence type="ECO:0000313" key="3">
    <source>
        <dbReference type="EMBL" id="RZT84514.1"/>
    </source>
</evidence>
<keyword evidence="3" id="KW-0456">Lyase</keyword>
<dbReference type="EMBL" id="SHKL01000001">
    <property type="protein sequence ID" value="RZT84514.1"/>
    <property type="molecule type" value="Genomic_DNA"/>
</dbReference>
<dbReference type="SUPFAM" id="SSF54593">
    <property type="entry name" value="Glyoxalase/Bleomycin resistance protein/Dihydroxybiphenyl dioxygenase"/>
    <property type="match status" value="1"/>
</dbReference>
<dbReference type="GO" id="GO:0046872">
    <property type="term" value="F:metal ion binding"/>
    <property type="evidence" value="ECO:0007669"/>
    <property type="project" value="UniProtKB-KW"/>
</dbReference>
<dbReference type="GO" id="GO:0004462">
    <property type="term" value="F:lactoylglutathione lyase activity"/>
    <property type="evidence" value="ECO:0007669"/>
    <property type="project" value="InterPro"/>
</dbReference>
<gene>
    <name evidence="3" type="ORF">EV383_1357</name>
</gene>
<dbReference type="Pfam" id="PF00903">
    <property type="entry name" value="Glyoxalase"/>
    <property type="match status" value="1"/>
</dbReference>